<dbReference type="AlphaFoldDB" id="A0A6N8J6J1"/>
<dbReference type="OrthoDB" id="5615355at2"/>
<gene>
    <name evidence="1" type="ORF">GO495_06520</name>
</gene>
<dbReference type="RefSeq" id="WP_157298854.1">
    <property type="nucleotide sequence ID" value="NZ_BAAAZB010000005.1"/>
</dbReference>
<reference evidence="1 2" key="1">
    <citation type="submission" date="2019-12" db="EMBL/GenBank/DDBJ databases">
        <title>The draft genomic sequence of strain Chitinophaga oryziterrae JCM 16595.</title>
        <authorList>
            <person name="Zhang X."/>
        </authorList>
    </citation>
    <scope>NUCLEOTIDE SEQUENCE [LARGE SCALE GENOMIC DNA]</scope>
    <source>
        <strain evidence="1 2">JCM 16595</strain>
    </source>
</reference>
<name>A0A6N8J6J1_9BACT</name>
<dbReference type="Proteomes" id="UP000468388">
    <property type="component" value="Unassembled WGS sequence"/>
</dbReference>
<protein>
    <submittedName>
        <fullName evidence="1">Uncharacterized protein</fullName>
    </submittedName>
</protein>
<keyword evidence="2" id="KW-1185">Reference proteome</keyword>
<proteinExistence type="predicted"/>
<accession>A0A6N8J6J1</accession>
<dbReference type="EMBL" id="WRXO01000001">
    <property type="protein sequence ID" value="MVT40228.1"/>
    <property type="molecule type" value="Genomic_DNA"/>
</dbReference>
<comment type="caution">
    <text evidence="1">The sequence shown here is derived from an EMBL/GenBank/DDBJ whole genome shotgun (WGS) entry which is preliminary data.</text>
</comment>
<sequence>MPSWRSISGKKHARKASRFGNEFNTGFWERDKLIVNVSWPETLKIFDQIIGAENLLDEKEVYRQLKSSYSKQGDTVLEHQFHGLEMNAYIEYLSENRKESVKKYWLSRKLIKRERTIILLLSALTSNYGQSFWRSLITLGTVTAILFTCMVWAEGVHSLKFIPDFSGRHILATIAKALAFANPLRKYETELERWPPNH</sequence>
<evidence type="ECO:0000313" key="1">
    <source>
        <dbReference type="EMBL" id="MVT40228.1"/>
    </source>
</evidence>
<evidence type="ECO:0000313" key="2">
    <source>
        <dbReference type="Proteomes" id="UP000468388"/>
    </source>
</evidence>
<organism evidence="1 2">
    <name type="scientific">Chitinophaga oryziterrae</name>
    <dbReference type="NCBI Taxonomy" id="1031224"/>
    <lineage>
        <taxon>Bacteria</taxon>
        <taxon>Pseudomonadati</taxon>
        <taxon>Bacteroidota</taxon>
        <taxon>Chitinophagia</taxon>
        <taxon>Chitinophagales</taxon>
        <taxon>Chitinophagaceae</taxon>
        <taxon>Chitinophaga</taxon>
    </lineage>
</organism>